<gene>
    <name evidence="3" type="ORF">SAMN05444285_10749</name>
</gene>
<feature type="transmembrane region" description="Helical" evidence="1">
    <location>
        <begin position="128"/>
        <end position="151"/>
    </location>
</feature>
<dbReference type="PANTHER" id="PTHR42208">
    <property type="entry name" value="HEAVY METAL TRANSPORTER-RELATED"/>
    <property type="match status" value="1"/>
</dbReference>
<protein>
    <recommendedName>
        <fullName evidence="2">Urease accessory protein UreH-like transmembrane domain-containing protein</fullName>
    </recommendedName>
</protein>
<keyword evidence="1" id="KW-0812">Transmembrane</keyword>
<dbReference type="Proteomes" id="UP000181981">
    <property type="component" value="Unassembled WGS sequence"/>
</dbReference>
<reference evidence="3 4" key="1">
    <citation type="submission" date="2016-10" db="EMBL/GenBank/DDBJ databases">
        <authorList>
            <person name="de Groot N.N."/>
        </authorList>
    </citation>
    <scope>NUCLEOTIDE SEQUENCE [LARGE SCALE GENOMIC DNA]</scope>
    <source>
        <strain evidence="3 4">DSM 25947</strain>
    </source>
</reference>
<dbReference type="PANTHER" id="PTHR42208:SF1">
    <property type="entry name" value="HEAVY METAL TRANSPORTER"/>
    <property type="match status" value="1"/>
</dbReference>
<dbReference type="InterPro" id="IPR039447">
    <property type="entry name" value="UreH-like_TM_dom"/>
</dbReference>
<feature type="transmembrane region" description="Helical" evidence="1">
    <location>
        <begin position="195"/>
        <end position="219"/>
    </location>
</feature>
<dbReference type="EMBL" id="FOHT01000007">
    <property type="protein sequence ID" value="SET16761.1"/>
    <property type="molecule type" value="Genomic_DNA"/>
</dbReference>
<feature type="transmembrane region" description="Helical" evidence="1">
    <location>
        <begin position="163"/>
        <end position="188"/>
    </location>
</feature>
<evidence type="ECO:0000259" key="2">
    <source>
        <dbReference type="Pfam" id="PF13386"/>
    </source>
</evidence>
<proteinExistence type="predicted"/>
<feature type="transmembrane region" description="Helical" evidence="1">
    <location>
        <begin position="52"/>
        <end position="71"/>
    </location>
</feature>
<evidence type="ECO:0000256" key="1">
    <source>
        <dbReference type="SAM" id="Phobius"/>
    </source>
</evidence>
<evidence type="ECO:0000313" key="4">
    <source>
        <dbReference type="Proteomes" id="UP000181981"/>
    </source>
</evidence>
<dbReference type="Pfam" id="PF13386">
    <property type="entry name" value="DsbD_2"/>
    <property type="match status" value="1"/>
</dbReference>
<dbReference type="AlphaFoldDB" id="A0A1I0CBE5"/>
<sequence>MTIFISALILGLMGSFHCAGMCGPIAIALPLHGNTVAQKIFGGTLYNLGRTLTYGIMGAIFGLLGQGLQLIGFQQKVSVIMGALMIISVLFPKLFKNQYKMDKSWFSAVGKLKKKIAEMFSIRSFQSLFFIGMLNGLLPCGLVYMAIAGAIGTGGIAEGSLYMILFGLGTIPMLLAISLAGNVLSLAVRKRINKLIPVLVVVVGILFVLRGLSLGIPYLSPPKQKIEQKFEKSLEKESAAMHTETKGDCCKVD</sequence>
<name>A0A1I0CBE5_9BACT</name>
<organism evidence="3 4">
    <name type="scientific">Draconibacterium orientale</name>
    <dbReference type="NCBI Taxonomy" id="1168034"/>
    <lineage>
        <taxon>Bacteria</taxon>
        <taxon>Pseudomonadati</taxon>
        <taxon>Bacteroidota</taxon>
        <taxon>Bacteroidia</taxon>
        <taxon>Marinilabiliales</taxon>
        <taxon>Prolixibacteraceae</taxon>
        <taxon>Draconibacterium</taxon>
    </lineage>
</organism>
<feature type="transmembrane region" description="Helical" evidence="1">
    <location>
        <begin position="6"/>
        <end position="31"/>
    </location>
</feature>
<keyword evidence="1" id="KW-0472">Membrane</keyword>
<accession>A0A1I0CBE5</accession>
<evidence type="ECO:0000313" key="3">
    <source>
        <dbReference type="EMBL" id="SET16761.1"/>
    </source>
</evidence>
<feature type="domain" description="Urease accessory protein UreH-like transmembrane" evidence="2">
    <location>
        <begin position="7"/>
        <end position="206"/>
    </location>
</feature>
<dbReference type="RefSeq" id="WP_217642896.1">
    <property type="nucleotide sequence ID" value="NZ_CAXXJF010000003.1"/>
</dbReference>
<keyword evidence="1" id="KW-1133">Transmembrane helix</keyword>